<gene>
    <name evidence="1" type="ORF">AMECASPLE_038602</name>
</gene>
<sequence>MLPLYLKSIVICCIVGKNSLFRADSDSQSHHLSPVHATRDRAVQKLSPLLSKSTILQGQASVNPRQCENKKNSLLRQKHQKKVVFASLWCKMEQNTIYDS</sequence>
<protein>
    <submittedName>
        <fullName evidence="1">Uncharacterized protein</fullName>
    </submittedName>
</protein>
<dbReference type="Proteomes" id="UP001469553">
    <property type="component" value="Unassembled WGS sequence"/>
</dbReference>
<evidence type="ECO:0000313" key="2">
    <source>
        <dbReference type="Proteomes" id="UP001469553"/>
    </source>
</evidence>
<evidence type="ECO:0000313" key="1">
    <source>
        <dbReference type="EMBL" id="MEQ2282250.1"/>
    </source>
</evidence>
<organism evidence="1 2">
    <name type="scientific">Ameca splendens</name>
    <dbReference type="NCBI Taxonomy" id="208324"/>
    <lineage>
        <taxon>Eukaryota</taxon>
        <taxon>Metazoa</taxon>
        <taxon>Chordata</taxon>
        <taxon>Craniata</taxon>
        <taxon>Vertebrata</taxon>
        <taxon>Euteleostomi</taxon>
        <taxon>Actinopterygii</taxon>
        <taxon>Neopterygii</taxon>
        <taxon>Teleostei</taxon>
        <taxon>Neoteleostei</taxon>
        <taxon>Acanthomorphata</taxon>
        <taxon>Ovalentaria</taxon>
        <taxon>Atherinomorphae</taxon>
        <taxon>Cyprinodontiformes</taxon>
        <taxon>Goodeidae</taxon>
        <taxon>Ameca</taxon>
    </lineage>
</organism>
<proteinExistence type="predicted"/>
<accession>A0ABV0XLA8</accession>
<comment type="caution">
    <text evidence="1">The sequence shown here is derived from an EMBL/GenBank/DDBJ whole genome shotgun (WGS) entry which is preliminary data.</text>
</comment>
<reference evidence="1 2" key="1">
    <citation type="submission" date="2021-06" db="EMBL/GenBank/DDBJ databases">
        <authorList>
            <person name="Palmer J.M."/>
        </authorList>
    </citation>
    <scope>NUCLEOTIDE SEQUENCE [LARGE SCALE GENOMIC DNA]</scope>
    <source>
        <strain evidence="1 2">AS_MEX2019</strain>
        <tissue evidence="1">Muscle</tissue>
    </source>
</reference>
<name>A0ABV0XLA8_9TELE</name>
<keyword evidence="2" id="KW-1185">Reference proteome</keyword>
<dbReference type="EMBL" id="JAHRIP010007242">
    <property type="protein sequence ID" value="MEQ2282250.1"/>
    <property type="molecule type" value="Genomic_DNA"/>
</dbReference>